<comment type="similarity">
    <text evidence="1">Belongs to the H-rev107 family.</text>
</comment>
<dbReference type="PANTHER" id="PTHR13943">
    <property type="entry name" value="HRAS-LIKE SUPPRESSOR - RELATED"/>
    <property type="match status" value="1"/>
</dbReference>
<evidence type="ECO:0000256" key="3">
    <source>
        <dbReference type="ARBA" id="ARBA00022801"/>
    </source>
</evidence>
<dbReference type="GO" id="GO:0004623">
    <property type="term" value="F:phospholipase A2 activity"/>
    <property type="evidence" value="ECO:0007669"/>
    <property type="project" value="TreeGrafter"/>
</dbReference>
<keyword evidence="8" id="KW-1185">Reference proteome</keyword>
<evidence type="ECO:0000313" key="8">
    <source>
        <dbReference type="Proteomes" id="UP000575029"/>
    </source>
</evidence>
<evidence type="ECO:0000256" key="2">
    <source>
        <dbReference type="ARBA" id="ARBA00022679"/>
    </source>
</evidence>
<accession>A0A7K6E9R7</accession>
<feature type="non-terminal residue" evidence="6">
    <location>
        <position position="121"/>
    </location>
</feature>
<dbReference type="Pfam" id="PF04970">
    <property type="entry name" value="LRAT"/>
    <property type="match status" value="1"/>
</dbReference>
<comment type="caution">
    <text evidence="6">The sequence shown here is derived from an EMBL/GenBank/DDBJ whole genome shotgun (WGS) entry which is preliminary data.</text>
</comment>
<protein>
    <submittedName>
        <fullName evidence="6">HRSL1 enzyme</fullName>
    </submittedName>
</protein>
<name>A0A7K6E9R7_9PASS</name>
<dbReference type="Proteomes" id="UP000575029">
    <property type="component" value="Unassembled WGS sequence"/>
</dbReference>
<evidence type="ECO:0000313" key="7">
    <source>
        <dbReference type="EMBL" id="NWV40063.1"/>
    </source>
</evidence>
<dbReference type="GO" id="GO:0008970">
    <property type="term" value="F:phospholipase A1 activity"/>
    <property type="evidence" value="ECO:0007669"/>
    <property type="project" value="TreeGrafter"/>
</dbReference>
<dbReference type="AlphaFoldDB" id="A0A7K6E9R7"/>
<dbReference type="PANTHER" id="PTHR13943:SF37">
    <property type="entry name" value="PHOSPHOLIPASE A AND ACYLTRANSFERASE 1"/>
    <property type="match status" value="1"/>
</dbReference>
<organism evidence="6 8">
    <name type="scientific">Grantiella picta</name>
    <dbReference type="NCBI Taxonomy" id="266360"/>
    <lineage>
        <taxon>Eukaryota</taxon>
        <taxon>Metazoa</taxon>
        <taxon>Chordata</taxon>
        <taxon>Craniata</taxon>
        <taxon>Vertebrata</taxon>
        <taxon>Euteleostomi</taxon>
        <taxon>Archelosauria</taxon>
        <taxon>Archosauria</taxon>
        <taxon>Dinosauria</taxon>
        <taxon>Saurischia</taxon>
        <taxon>Theropoda</taxon>
        <taxon>Coelurosauria</taxon>
        <taxon>Aves</taxon>
        <taxon>Neognathae</taxon>
        <taxon>Neoaves</taxon>
        <taxon>Telluraves</taxon>
        <taxon>Australaves</taxon>
        <taxon>Passeriformes</taxon>
        <taxon>Meliphagoidea</taxon>
        <taxon>Meliphagidae</taxon>
        <taxon>Grantiella</taxon>
    </lineage>
</organism>
<evidence type="ECO:0000313" key="6">
    <source>
        <dbReference type="EMBL" id="NWV35961.1"/>
    </source>
</evidence>
<dbReference type="PROSITE" id="PS51934">
    <property type="entry name" value="LRAT"/>
    <property type="match status" value="1"/>
</dbReference>
<dbReference type="InterPro" id="IPR051496">
    <property type="entry name" value="H-rev107_PLA/AT"/>
</dbReference>
<sequence>LSRSSEIHLRSWRGQRGSVCIIASLPYTGKKGVVALGLRNLPEYIRKVEKQLLKEVVGKNKWHINNESDQYCSPLPVEEIIQRAEHSIDMEVTYHVFGSNCERFVKTLRYGDQVSDSAKAL</sequence>
<dbReference type="Gene3D" id="3.90.1720.10">
    <property type="entry name" value="endopeptidase domain like (from Nostoc punctiforme)"/>
    <property type="match status" value="1"/>
</dbReference>
<feature type="non-terminal residue" evidence="6">
    <location>
        <position position="1"/>
    </location>
</feature>
<gene>
    <name evidence="6" type="primary">Hrasls_0</name>
    <name evidence="7" type="synonym">Hrasls_4</name>
    <name evidence="6" type="ORF">GRAPIC_R15398</name>
    <name evidence="7" type="ORF">GRAPIC_R15887</name>
</gene>
<keyword evidence="4" id="KW-0443">Lipid metabolism</keyword>
<dbReference type="InterPro" id="IPR007053">
    <property type="entry name" value="LRAT_dom"/>
</dbReference>
<proteinExistence type="inferred from homology"/>
<keyword evidence="2" id="KW-0808">Transferase</keyword>
<dbReference type="GO" id="GO:0070292">
    <property type="term" value="P:N-acylphosphatidylethanolamine metabolic process"/>
    <property type="evidence" value="ECO:0007669"/>
    <property type="project" value="TreeGrafter"/>
</dbReference>
<dbReference type="GO" id="GO:0005737">
    <property type="term" value="C:cytoplasm"/>
    <property type="evidence" value="ECO:0007669"/>
    <property type="project" value="TreeGrafter"/>
</dbReference>
<reference evidence="6 8" key="1">
    <citation type="submission" date="2019-09" db="EMBL/GenBank/DDBJ databases">
        <title>Bird 10,000 Genomes (B10K) Project - Family phase.</title>
        <authorList>
            <person name="Zhang G."/>
        </authorList>
    </citation>
    <scope>NUCLEOTIDE SEQUENCE [LARGE SCALE GENOMIC DNA]</scope>
    <source>
        <strain evidence="6">B10K-DU-029-50</strain>
        <tissue evidence="6">Heart</tissue>
    </source>
</reference>
<evidence type="ECO:0000256" key="1">
    <source>
        <dbReference type="ARBA" id="ARBA00007824"/>
    </source>
</evidence>
<feature type="domain" description="LRAT" evidence="5">
    <location>
        <begin position="1"/>
        <end position="117"/>
    </location>
</feature>
<dbReference type="EMBL" id="VZRM01006029">
    <property type="protein sequence ID" value="NWV40063.1"/>
    <property type="molecule type" value="Genomic_DNA"/>
</dbReference>
<evidence type="ECO:0000259" key="5">
    <source>
        <dbReference type="PROSITE" id="PS51934"/>
    </source>
</evidence>
<dbReference type="GO" id="GO:0016410">
    <property type="term" value="F:N-acyltransferase activity"/>
    <property type="evidence" value="ECO:0007669"/>
    <property type="project" value="TreeGrafter"/>
</dbReference>
<keyword evidence="3" id="KW-0378">Hydrolase</keyword>
<evidence type="ECO:0000256" key="4">
    <source>
        <dbReference type="ARBA" id="ARBA00023098"/>
    </source>
</evidence>
<dbReference type="EMBL" id="VZRM01003767">
    <property type="protein sequence ID" value="NWV35961.1"/>
    <property type="molecule type" value="Genomic_DNA"/>
</dbReference>